<feature type="signal peptide" evidence="1">
    <location>
        <begin position="1"/>
        <end position="21"/>
    </location>
</feature>
<proteinExistence type="predicted"/>
<protein>
    <submittedName>
        <fullName evidence="2">Uncharacterized protein</fullName>
    </submittedName>
</protein>
<accession>A0A934N127</accession>
<reference evidence="2" key="1">
    <citation type="submission" date="2020-12" db="EMBL/GenBank/DDBJ databases">
        <title>Marinomonas arctica sp. nov., a psychrotolerant bacterium isolated from the Arctic.</title>
        <authorList>
            <person name="Zhang Y."/>
        </authorList>
    </citation>
    <scope>NUCLEOTIDE SEQUENCE</scope>
    <source>
        <strain evidence="2">C1424</strain>
    </source>
</reference>
<dbReference type="RefSeq" id="WP_199466331.1">
    <property type="nucleotide sequence ID" value="NZ_JAEMNX010000001.1"/>
</dbReference>
<evidence type="ECO:0000256" key="1">
    <source>
        <dbReference type="SAM" id="SignalP"/>
    </source>
</evidence>
<keyword evidence="1" id="KW-0732">Signal</keyword>
<dbReference type="AlphaFoldDB" id="A0A934N127"/>
<dbReference type="EMBL" id="JAEMNX010000001">
    <property type="protein sequence ID" value="MBJ7536258.1"/>
    <property type="molecule type" value="Genomic_DNA"/>
</dbReference>
<dbReference type="Proteomes" id="UP000628710">
    <property type="component" value="Unassembled WGS sequence"/>
</dbReference>
<evidence type="ECO:0000313" key="3">
    <source>
        <dbReference type="Proteomes" id="UP000628710"/>
    </source>
</evidence>
<sequence>MRVLLLLIFASLLTACSNTQLNVVDSLTASAQNDGVGMTPSKWIVRGHPLQTTYVSLNGQLGLRVGQVCVASSFRSPFTANCLNELGYSPNENKDSYIDHQGKLYQEYYSSNAIKEEPTATLHNFIKAVNDEKTKSAAFVKANTDYLTCLINNSSDSNTDEISEALKKQALNACAAQNTAKDQALSSLKQVRLQVEALAIAPNRMVYNWAESSQLKSGVVVQSESNSANVNSEKKASGYTVVNGLIIERYQMSCAELHTLKQREDAKRLKIVTMTLAAEELYYNANEDASLSLGAAFSFTKDELKMLTRLLDKNGEELKFDLEATINTSSSIASKGYLTAPVITLNNYKKMLIPSKGNDTQTSIKPGLTYYAVLSDIDTLACD</sequence>
<dbReference type="PROSITE" id="PS51257">
    <property type="entry name" value="PROKAR_LIPOPROTEIN"/>
    <property type="match status" value="1"/>
</dbReference>
<keyword evidence="3" id="KW-1185">Reference proteome</keyword>
<comment type="caution">
    <text evidence="2">The sequence shown here is derived from an EMBL/GenBank/DDBJ whole genome shotgun (WGS) entry which is preliminary data.</text>
</comment>
<organism evidence="2 3">
    <name type="scientific">Marinomonas transparens</name>
    <dbReference type="NCBI Taxonomy" id="2795388"/>
    <lineage>
        <taxon>Bacteria</taxon>
        <taxon>Pseudomonadati</taxon>
        <taxon>Pseudomonadota</taxon>
        <taxon>Gammaproteobacteria</taxon>
        <taxon>Oceanospirillales</taxon>
        <taxon>Oceanospirillaceae</taxon>
        <taxon>Marinomonas</taxon>
    </lineage>
</organism>
<evidence type="ECO:0000313" key="2">
    <source>
        <dbReference type="EMBL" id="MBJ7536258.1"/>
    </source>
</evidence>
<name>A0A934N127_9GAMM</name>
<feature type="chain" id="PRO_5036897312" evidence="1">
    <location>
        <begin position="22"/>
        <end position="383"/>
    </location>
</feature>
<gene>
    <name evidence="2" type="ORF">I8J31_01045</name>
</gene>